<organism evidence="3 4">
    <name type="scientific">Mycena albidolilacea</name>
    <dbReference type="NCBI Taxonomy" id="1033008"/>
    <lineage>
        <taxon>Eukaryota</taxon>
        <taxon>Fungi</taxon>
        <taxon>Dikarya</taxon>
        <taxon>Basidiomycota</taxon>
        <taxon>Agaricomycotina</taxon>
        <taxon>Agaricomycetes</taxon>
        <taxon>Agaricomycetidae</taxon>
        <taxon>Agaricales</taxon>
        <taxon>Marasmiineae</taxon>
        <taxon>Mycenaceae</taxon>
        <taxon>Mycena</taxon>
    </lineage>
</organism>
<feature type="region of interest" description="Disordered" evidence="1">
    <location>
        <begin position="22"/>
        <end position="45"/>
    </location>
</feature>
<feature type="region of interest" description="Disordered" evidence="1">
    <location>
        <begin position="221"/>
        <end position="276"/>
    </location>
</feature>
<dbReference type="SUPFAM" id="SSF143503">
    <property type="entry name" value="PUG domain-like"/>
    <property type="match status" value="1"/>
</dbReference>
<reference evidence="3" key="1">
    <citation type="submission" date="2023-03" db="EMBL/GenBank/DDBJ databases">
        <title>Massive genome expansion in bonnet fungi (Mycena s.s.) driven by repeated elements and novel gene families across ecological guilds.</title>
        <authorList>
            <consortium name="Lawrence Berkeley National Laboratory"/>
            <person name="Harder C.B."/>
            <person name="Miyauchi S."/>
            <person name="Viragh M."/>
            <person name="Kuo A."/>
            <person name="Thoen E."/>
            <person name="Andreopoulos B."/>
            <person name="Lu D."/>
            <person name="Skrede I."/>
            <person name="Drula E."/>
            <person name="Henrissat B."/>
            <person name="Morin E."/>
            <person name="Kohler A."/>
            <person name="Barry K."/>
            <person name="LaButti K."/>
            <person name="Morin E."/>
            <person name="Salamov A."/>
            <person name="Lipzen A."/>
            <person name="Mereny Z."/>
            <person name="Hegedus B."/>
            <person name="Baldrian P."/>
            <person name="Stursova M."/>
            <person name="Weitz H."/>
            <person name="Taylor A."/>
            <person name="Grigoriev I.V."/>
            <person name="Nagy L.G."/>
            <person name="Martin F."/>
            <person name="Kauserud H."/>
        </authorList>
    </citation>
    <scope>NUCLEOTIDE SEQUENCE</scope>
    <source>
        <strain evidence="3">CBHHK002</strain>
    </source>
</reference>
<evidence type="ECO:0000313" key="3">
    <source>
        <dbReference type="EMBL" id="KAJ7368337.1"/>
    </source>
</evidence>
<dbReference type="Proteomes" id="UP001218218">
    <property type="component" value="Unassembled WGS sequence"/>
</dbReference>
<gene>
    <name evidence="3" type="ORF">DFH08DRAFT_22961</name>
</gene>
<evidence type="ECO:0000259" key="2">
    <source>
        <dbReference type="Pfam" id="PF09409"/>
    </source>
</evidence>
<feature type="domain" description="PUB" evidence="2">
    <location>
        <begin position="66"/>
        <end position="134"/>
    </location>
</feature>
<evidence type="ECO:0000256" key="1">
    <source>
        <dbReference type="SAM" id="MobiDB-lite"/>
    </source>
</evidence>
<feature type="compositionally biased region" description="Polar residues" evidence="1">
    <location>
        <begin position="260"/>
        <end position="276"/>
    </location>
</feature>
<feature type="compositionally biased region" description="Acidic residues" evidence="1">
    <location>
        <begin position="238"/>
        <end position="250"/>
    </location>
</feature>
<evidence type="ECO:0000313" key="4">
    <source>
        <dbReference type="Proteomes" id="UP001218218"/>
    </source>
</evidence>
<protein>
    <recommendedName>
        <fullName evidence="2">PUB domain-containing protein</fullName>
    </recommendedName>
</protein>
<dbReference type="CDD" id="cd09212">
    <property type="entry name" value="PUB"/>
    <property type="match status" value="1"/>
</dbReference>
<sequence length="276" mass="30793">MSESPTPSTSTTISADLAAAAERRLQQRQASSTSELQFAGPEHEQRQKFRRLLDPGILRPNAEAQALASLKTLLTISENLLRDFENPRYRQFKPTNATIKRNLMDPKGTVEYARELGFYPEVQDFQPYYTFNPRKKDNLRIGAEVLKAQLDLLTEKEVRAAQAKKDEKAAAAAVAEKVLFLQFNGMTLINILSKVRLAYEDDRKMKLLHDELEKERRDARIAAAARRAATREAAPEEGANEEEDEEEEDNGMPGTGNVLGSGSLSNESGPSNNKGD</sequence>
<accession>A0AAD7AUK8</accession>
<dbReference type="EMBL" id="JARIHO010000001">
    <property type="protein sequence ID" value="KAJ7368337.1"/>
    <property type="molecule type" value="Genomic_DNA"/>
</dbReference>
<dbReference type="Pfam" id="PF09409">
    <property type="entry name" value="PUB"/>
    <property type="match status" value="1"/>
</dbReference>
<proteinExistence type="predicted"/>
<keyword evidence="4" id="KW-1185">Reference proteome</keyword>
<dbReference type="Gene3D" id="1.20.58.2190">
    <property type="match status" value="1"/>
</dbReference>
<dbReference type="AlphaFoldDB" id="A0AAD7AUK8"/>
<name>A0AAD7AUK8_9AGAR</name>
<dbReference type="InterPro" id="IPR018997">
    <property type="entry name" value="PUB_domain"/>
</dbReference>
<dbReference type="InterPro" id="IPR036339">
    <property type="entry name" value="PUB-like_dom_sf"/>
</dbReference>
<comment type="caution">
    <text evidence="3">The sequence shown here is derived from an EMBL/GenBank/DDBJ whole genome shotgun (WGS) entry which is preliminary data.</text>
</comment>